<organism evidence="5 6">
    <name type="scientific">Flavobacterium faecale</name>
    <dbReference type="NCBI Taxonomy" id="1355330"/>
    <lineage>
        <taxon>Bacteria</taxon>
        <taxon>Pseudomonadati</taxon>
        <taxon>Bacteroidota</taxon>
        <taxon>Flavobacteriia</taxon>
        <taxon>Flavobacteriales</taxon>
        <taxon>Flavobacteriaceae</taxon>
        <taxon>Flavobacterium</taxon>
    </lineage>
</organism>
<dbReference type="RefSeq" id="WP_108740035.1">
    <property type="nucleotide sequence ID" value="NZ_CP020918.1"/>
</dbReference>
<dbReference type="AlphaFoldDB" id="A0A2S1LBJ2"/>
<reference evidence="5 6" key="1">
    <citation type="submission" date="2017-04" db="EMBL/GenBank/DDBJ databases">
        <title>Compelte genome sequence of WV33.</title>
        <authorList>
            <person name="Lee P.C."/>
        </authorList>
    </citation>
    <scope>NUCLEOTIDE SEQUENCE [LARGE SCALE GENOMIC DNA]</scope>
    <source>
        <strain evidence="5 6">WV33</strain>
    </source>
</reference>
<dbReference type="KEGG" id="ffa:FFWV33_05825"/>
<protein>
    <recommendedName>
        <fullName evidence="4">SbsA Ig-like domain-containing protein</fullName>
    </recommendedName>
</protein>
<dbReference type="EMBL" id="CP020918">
    <property type="protein sequence ID" value="AWG21084.1"/>
    <property type="molecule type" value="Genomic_DNA"/>
</dbReference>
<evidence type="ECO:0000256" key="2">
    <source>
        <dbReference type="SAM" id="MobiDB-lite"/>
    </source>
</evidence>
<feature type="signal peptide" evidence="3">
    <location>
        <begin position="1"/>
        <end position="21"/>
    </location>
</feature>
<feature type="domain" description="SbsA Ig-like" evidence="4">
    <location>
        <begin position="33"/>
        <end position="133"/>
    </location>
</feature>
<evidence type="ECO:0000259" key="4">
    <source>
        <dbReference type="Pfam" id="PF13205"/>
    </source>
</evidence>
<dbReference type="Proteomes" id="UP000244527">
    <property type="component" value="Chromosome"/>
</dbReference>
<evidence type="ECO:0000313" key="6">
    <source>
        <dbReference type="Proteomes" id="UP000244527"/>
    </source>
</evidence>
<accession>A0A2S1LBJ2</accession>
<feature type="compositionally biased region" description="Basic and acidic residues" evidence="2">
    <location>
        <begin position="542"/>
        <end position="552"/>
    </location>
</feature>
<feature type="chain" id="PRO_5015510655" description="SbsA Ig-like domain-containing protein" evidence="3">
    <location>
        <begin position="22"/>
        <end position="558"/>
    </location>
</feature>
<dbReference type="InterPro" id="IPR018673">
    <property type="entry name" value="DUF2141"/>
</dbReference>
<name>A0A2S1LBJ2_9FLAO</name>
<keyword evidence="1 3" id="KW-0732">Signal</keyword>
<proteinExistence type="predicted"/>
<evidence type="ECO:0000313" key="5">
    <source>
        <dbReference type="EMBL" id="AWG21084.1"/>
    </source>
</evidence>
<dbReference type="InterPro" id="IPR032812">
    <property type="entry name" value="SbsA_Ig"/>
</dbReference>
<evidence type="ECO:0000256" key="1">
    <source>
        <dbReference type="ARBA" id="ARBA00022729"/>
    </source>
</evidence>
<dbReference type="PROSITE" id="PS51257">
    <property type="entry name" value="PROKAR_LIPOPROTEIN"/>
    <property type="match status" value="1"/>
</dbReference>
<keyword evidence="6" id="KW-1185">Reference proteome</keyword>
<evidence type="ECO:0000256" key="3">
    <source>
        <dbReference type="SAM" id="SignalP"/>
    </source>
</evidence>
<dbReference type="OrthoDB" id="9809989at2"/>
<sequence length="558" mass="63304">MFIKNSIAFCLVLVLSLLGCAKRGNITGGLKDSLAPILIASYPKNFTTNFTGNEISLTFDEYIKLKDANKQLVVSPPMKYEPVITPTNASKYLNIRIKDTLLPNTTYSFNFGQSITDNNEGNPLNQFKYVFSTGTYIDSLSLGGTIKDALEKESDSFVSVMLYDQNDKFKDSIVYTDMPRYITNTLDSLKTFRLENLKAGKYLLVALKDNNKNNKFNSKEEKIGFLKQAISIPNDTLFELELFKEVIPFKAFKPTQASSNKLYLGYDGTQDFKLSKPKVVLTKEGVVLPTIVTQMPKKDSLQIWYKPLKNDSLVIAISRDKYEQKYSFKVKDQKTKDTLTVSALQTGTIGYRERFTLETGTPLVTIDKSKFSFVNGAKETVEFQTEHDAFNQKLYIDFKKVPAEKYNLTLLPGALVDFFDTKSDTLSYKFATKELDQVGNLKIKLQNVKKYPIIVQLTNQAGEVKETEYSTGGDLVEFKLIDPSVYTLRIIYDDNKNQQYDSGNYLAKRYAEEVVYFSKDIDVRVNWDVEQTFDVSLPYVPEPKKKPAKKGEGGNGPR</sequence>
<dbReference type="Pfam" id="PF09912">
    <property type="entry name" value="DUF2141"/>
    <property type="match status" value="1"/>
</dbReference>
<gene>
    <name evidence="5" type="ORF">FFWV33_05825</name>
</gene>
<feature type="region of interest" description="Disordered" evidence="2">
    <location>
        <begin position="539"/>
        <end position="558"/>
    </location>
</feature>
<dbReference type="Pfam" id="PF13205">
    <property type="entry name" value="Big_5"/>
    <property type="match status" value="1"/>
</dbReference>